<dbReference type="Pfam" id="PF18962">
    <property type="entry name" value="Por_Secre_tail"/>
    <property type="match status" value="1"/>
</dbReference>
<feature type="chain" id="PRO_5021873089" evidence="3">
    <location>
        <begin position="22"/>
        <end position="1028"/>
    </location>
</feature>
<feature type="signal peptide" evidence="3">
    <location>
        <begin position="1"/>
        <end position="21"/>
    </location>
</feature>
<dbReference type="Proteomes" id="UP000315131">
    <property type="component" value="Unassembled WGS sequence"/>
</dbReference>
<evidence type="ECO:0000313" key="6">
    <source>
        <dbReference type="Proteomes" id="UP000315131"/>
    </source>
</evidence>
<dbReference type="OrthoDB" id="2582440at2"/>
<name>A0A550I646_9FLAO</name>
<dbReference type="EMBL" id="VHSF01000001">
    <property type="protein sequence ID" value="TRO66453.1"/>
    <property type="molecule type" value="Genomic_DNA"/>
</dbReference>
<dbReference type="RefSeq" id="WP_143409222.1">
    <property type="nucleotide sequence ID" value="NZ_VHSF01000001.1"/>
</dbReference>
<organism evidence="5 6">
    <name type="scientific">Christiangramia sabulilitoris</name>
    <dbReference type="NCBI Taxonomy" id="2583991"/>
    <lineage>
        <taxon>Bacteria</taxon>
        <taxon>Pseudomonadati</taxon>
        <taxon>Bacteroidota</taxon>
        <taxon>Flavobacteriia</taxon>
        <taxon>Flavobacteriales</taxon>
        <taxon>Flavobacteriaceae</taxon>
        <taxon>Christiangramia</taxon>
    </lineage>
</organism>
<gene>
    <name evidence="5" type="ORF">FGM01_00805</name>
</gene>
<dbReference type="PANTHER" id="PTHR10199:SF119">
    <property type="entry name" value="RE20510P"/>
    <property type="match status" value="1"/>
</dbReference>
<dbReference type="Gene3D" id="4.10.1080.10">
    <property type="entry name" value="TSP type-3 repeat"/>
    <property type="match status" value="5"/>
</dbReference>
<sequence>MKNIILSLVFILCAWSFNAQECTPVQIIPIVNTDSCPNGIPLEVLLLEISSYDEVEVILESTELGFPVDSQGISTNGVDSFVFVFENIAPGDYTIVFLGTINGIQCPDQIVTSVIPACSEIDSDFDGYTADVDCNDNNPNVNPGATEICDRVDNNCDGNIDEGFQQNLFYIDADRDGFGSLNFITSCLTDLGPGYVQNSDDCDDTNALIYPGAEEICGNGIDENCNGLSDDTCQPAECTQPFVYSLDSSDFYCPEGSGIVVDILELQNFTLLEISIINTATAEQVLNIPYEIGGNTDTFNRVYGPFDSGQYEVVIAASGPGGICENRDFITTEACNCPDGDGDTVCDAEDICPGGNDLADADNDGTPDFCDNCPNDINKTEPGICGCGIADTDSDGDNVPDCNDNCPGISNPDQADSNGDGIGDACEDCPDADGDTVCDAEDICPGGNDLADADNDGTPDFCDNCPNDINKTEPGTCGCGVADTDSDGDGTPDCNDSCPDDANKTEAGTCGCGVADIDSDGDNVPDCNDNCPGTSNPDQADSNGNGIGDACEDCPDADGDTVCDAEDICPGGNDLADADNDGTPDFCDNCPNDINKTEPGTCGCGVADTDSDGDGTPDCNDGCPDDANKTEAGICGCGVADIDSDGDNVPDCNDNCPGTSNPDQADSNGDGIGDACEDCPDADGDTVCDAEDICPGGNDLADADNDGTPDCLDECPSDADKTTPGACGCGLADIDSDGDGVLDCNDNCPENSNPDQADSNGDGIGDACEDCPDADGDTVCDAEDICPGADDLLDSDNDGTPDCLDACPQNPQKTDPGICGCENREDTSDRDGDNVPGCIDLEKNSPCPGSVDAFGVSIDSDGDGVVDCEDVCDGLDDSIDTDNDKIPDCNDPNPYCRGDKIVICHENNGRFTTLCVSSKQLSRHLAHGDSEGPCNNVNTASIVYPEEISMEISLSPNPSDSQVNVQLENVDRPSVIKVFNMVGIQLHEQRVDPVQSGRITLNTSLPAGTYIIQLANEVDRTSKKLIVN</sequence>
<evidence type="ECO:0000259" key="4">
    <source>
        <dbReference type="Pfam" id="PF18962"/>
    </source>
</evidence>
<dbReference type="SUPFAM" id="SSF103647">
    <property type="entry name" value="TSP type-3 repeat"/>
    <property type="match status" value="4"/>
</dbReference>
<dbReference type="NCBIfam" id="TIGR04183">
    <property type="entry name" value="Por_Secre_tail"/>
    <property type="match status" value="1"/>
</dbReference>
<reference evidence="5 6" key="1">
    <citation type="submission" date="2019-06" db="EMBL/GenBank/DDBJ databases">
        <title>Gramella sabulilitoris sp. nov., isolated from a marine sand.</title>
        <authorList>
            <person name="Yoon J.-H."/>
        </authorList>
    </citation>
    <scope>NUCLEOTIDE SEQUENCE [LARGE SCALE GENOMIC DNA]</scope>
    <source>
        <strain evidence="5 6">HSMS-1</strain>
    </source>
</reference>
<dbReference type="InterPro" id="IPR018247">
    <property type="entry name" value="EF_Hand_1_Ca_BS"/>
</dbReference>
<dbReference type="InterPro" id="IPR026444">
    <property type="entry name" value="Secre_tail"/>
</dbReference>
<proteinExistence type="predicted"/>
<keyword evidence="2" id="KW-0106">Calcium</keyword>
<protein>
    <submittedName>
        <fullName evidence="5">T9SS type A sorting domain-containing protein</fullName>
    </submittedName>
</protein>
<feature type="domain" description="Secretion system C-terminal sorting" evidence="4">
    <location>
        <begin position="956"/>
        <end position="1027"/>
    </location>
</feature>
<evidence type="ECO:0000256" key="3">
    <source>
        <dbReference type="SAM" id="SignalP"/>
    </source>
</evidence>
<keyword evidence="6" id="KW-1185">Reference proteome</keyword>
<accession>A0A550I646</accession>
<dbReference type="InterPro" id="IPR028974">
    <property type="entry name" value="TSP_type-3_rpt"/>
</dbReference>
<dbReference type="PANTHER" id="PTHR10199">
    <property type="entry name" value="THROMBOSPONDIN"/>
    <property type="match status" value="1"/>
</dbReference>
<evidence type="ECO:0000313" key="5">
    <source>
        <dbReference type="EMBL" id="TRO66453.1"/>
    </source>
</evidence>
<dbReference type="Pfam" id="PF02412">
    <property type="entry name" value="TSP_3"/>
    <property type="match status" value="9"/>
</dbReference>
<comment type="caution">
    <text evidence="5">The sequence shown here is derived from an EMBL/GenBank/DDBJ whole genome shotgun (WGS) entry which is preliminary data.</text>
</comment>
<evidence type="ECO:0000256" key="2">
    <source>
        <dbReference type="ARBA" id="ARBA00022837"/>
    </source>
</evidence>
<dbReference type="InterPro" id="IPR003367">
    <property type="entry name" value="Thrombospondin_3-like_rpt"/>
</dbReference>
<dbReference type="PROSITE" id="PS00018">
    <property type="entry name" value="EF_HAND_1"/>
    <property type="match status" value="1"/>
</dbReference>
<dbReference type="AlphaFoldDB" id="A0A550I646"/>
<keyword evidence="1 3" id="KW-0732">Signal</keyword>
<dbReference type="GO" id="GO:0007155">
    <property type="term" value="P:cell adhesion"/>
    <property type="evidence" value="ECO:0007669"/>
    <property type="project" value="InterPro"/>
</dbReference>
<evidence type="ECO:0000256" key="1">
    <source>
        <dbReference type="ARBA" id="ARBA00022729"/>
    </source>
</evidence>
<dbReference type="GO" id="GO:0005509">
    <property type="term" value="F:calcium ion binding"/>
    <property type="evidence" value="ECO:0007669"/>
    <property type="project" value="InterPro"/>
</dbReference>